<dbReference type="PROSITE" id="PS51857">
    <property type="entry name" value="CSD_2"/>
    <property type="match status" value="1"/>
</dbReference>
<dbReference type="InterPro" id="IPR002059">
    <property type="entry name" value="CSP_DNA-bd"/>
</dbReference>
<dbReference type="GO" id="GO:0003730">
    <property type="term" value="F:mRNA 3'-UTR binding"/>
    <property type="evidence" value="ECO:0007669"/>
    <property type="project" value="TreeGrafter"/>
</dbReference>
<evidence type="ECO:0000256" key="1">
    <source>
        <dbReference type="ARBA" id="ARBA00022553"/>
    </source>
</evidence>
<dbReference type="Proteomes" id="UP000094379">
    <property type="component" value="Unassembled WGS sequence"/>
</dbReference>
<dbReference type="Pfam" id="PF00313">
    <property type="entry name" value="CSD"/>
    <property type="match status" value="1"/>
</dbReference>
<feature type="domain" description="CSD" evidence="3">
    <location>
        <begin position="2"/>
        <end position="67"/>
    </location>
</feature>
<gene>
    <name evidence="4" type="primary">cspA</name>
    <name evidence="4" type="ORF">A9E74_01386</name>
</gene>
<dbReference type="PANTHER" id="PTHR12962:SF1">
    <property type="entry name" value="COLD SHOCK DOMAIN-CONTAINING PROTEIN CG9705"/>
    <property type="match status" value="1"/>
</dbReference>
<evidence type="ECO:0000256" key="2">
    <source>
        <dbReference type="SAM" id="Phobius"/>
    </source>
</evidence>
<feature type="transmembrane region" description="Helical" evidence="2">
    <location>
        <begin position="172"/>
        <end position="191"/>
    </location>
</feature>
<dbReference type="InterPro" id="IPR052069">
    <property type="entry name" value="Ca-reg_mRNA-binding_domain"/>
</dbReference>
<dbReference type="GO" id="GO:0043488">
    <property type="term" value="P:regulation of mRNA stability"/>
    <property type="evidence" value="ECO:0007669"/>
    <property type="project" value="TreeGrafter"/>
</dbReference>
<keyword evidence="2" id="KW-0812">Transmembrane</keyword>
<dbReference type="InterPro" id="IPR010718">
    <property type="entry name" value="DUF1294"/>
</dbReference>
<keyword evidence="5" id="KW-1185">Reference proteome</keyword>
<name>A0A1E3GSF1_9GAMM</name>
<feature type="transmembrane region" description="Helical" evidence="2">
    <location>
        <begin position="109"/>
        <end position="128"/>
    </location>
</feature>
<dbReference type="InterPro" id="IPR012340">
    <property type="entry name" value="NA-bd_OB-fold"/>
</dbReference>
<dbReference type="InterPro" id="IPR011129">
    <property type="entry name" value="CSD"/>
</dbReference>
<sequence length="210" mass="23707">MKLQGKISNWNDDRGFGFVEPNGGGERAFVHIKAFNPPSRRPVNGEVIIYEIVRDNNNRYKAENIQFARDISKSKKREKVKSQRGFGGVFTIIFFIGLSVSVFSGKLPLVIIGIYLVMSLIAFIAYAMDKSAAQNGRWRTQENTLHLISLLGGWPGAYIAQKNLRHKSIKKAFINVYWVTVLLNLGGLFWLHTEKGANFINNVVFPLFNG</sequence>
<comment type="caution">
    <text evidence="4">The sequence shown here is derived from an EMBL/GenBank/DDBJ whole genome shotgun (WGS) entry which is preliminary data.</text>
</comment>
<dbReference type="STRING" id="291169.A9E74_01386"/>
<evidence type="ECO:0000313" key="4">
    <source>
        <dbReference type="EMBL" id="ODN66992.1"/>
    </source>
</evidence>
<reference evidence="4 5" key="1">
    <citation type="submission" date="2016-07" db="EMBL/GenBank/DDBJ databases">
        <title>Draft Genome Sequence of Methylophaga muralis Bur 1.</title>
        <authorList>
            <person name="Vasilenko O.V."/>
            <person name="Doronina N.V."/>
            <person name="Shmareva M.N."/>
            <person name="Tarlachkov S.V."/>
            <person name="Mustakhimov I."/>
            <person name="Trotsenko Y.A."/>
        </authorList>
    </citation>
    <scope>NUCLEOTIDE SEQUENCE [LARGE SCALE GENOMIC DNA]</scope>
    <source>
        <strain evidence="4 5">Bur 1</strain>
    </source>
</reference>
<keyword evidence="1" id="KW-0597">Phosphoprotein</keyword>
<proteinExistence type="predicted"/>
<dbReference type="PANTHER" id="PTHR12962">
    <property type="entry name" value="CALCIUM-REGULATED HEAT STABLE PROTEIN CRHSP-24-RELATED"/>
    <property type="match status" value="1"/>
</dbReference>
<organism evidence="4 5">
    <name type="scientific">Methylophaga muralis</name>
    <dbReference type="NCBI Taxonomy" id="291169"/>
    <lineage>
        <taxon>Bacteria</taxon>
        <taxon>Pseudomonadati</taxon>
        <taxon>Pseudomonadota</taxon>
        <taxon>Gammaproteobacteria</taxon>
        <taxon>Thiotrichales</taxon>
        <taxon>Piscirickettsiaceae</taxon>
        <taxon>Methylophaga</taxon>
    </lineage>
</organism>
<evidence type="ECO:0000313" key="5">
    <source>
        <dbReference type="Proteomes" id="UP000094379"/>
    </source>
</evidence>
<dbReference type="Gene3D" id="2.40.50.140">
    <property type="entry name" value="Nucleic acid-binding proteins"/>
    <property type="match status" value="1"/>
</dbReference>
<dbReference type="CDD" id="cd04458">
    <property type="entry name" value="CSP_CDS"/>
    <property type="match status" value="1"/>
</dbReference>
<dbReference type="Pfam" id="PF06961">
    <property type="entry name" value="DUF1294"/>
    <property type="match status" value="1"/>
</dbReference>
<dbReference type="SUPFAM" id="SSF50249">
    <property type="entry name" value="Nucleic acid-binding proteins"/>
    <property type="match status" value="1"/>
</dbReference>
<dbReference type="PATRIC" id="fig|291169.3.peg.1392"/>
<dbReference type="SMART" id="SM00357">
    <property type="entry name" value="CSP"/>
    <property type="match status" value="1"/>
</dbReference>
<feature type="transmembrane region" description="Helical" evidence="2">
    <location>
        <begin position="85"/>
        <end position="103"/>
    </location>
</feature>
<evidence type="ECO:0000259" key="3">
    <source>
        <dbReference type="PROSITE" id="PS51857"/>
    </source>
</evidence>
<keyword evidence="2" id="KW-0472">Membrane</keyword>
<dbReference type="EMBL" id="MCRI01000011">
    <property type="protein sequence ID" value="ODN66992.1"/>
    <property type="molecule type" value="Genomic_DNA"/>
</dbReference>
<accession>A0A1E3GSF1</accession>
<keyword evidence="2" id="KW-1133">Transmembrane helix</keyword>
<dbReference type="GO" id="GO:0005829">
    <property type="term" value="C:cytosol"/>
    <property type="evidence" value="ECO:0007669"/>
    <property type="project" value="UniProtKB-ARBA"/>
</dbReference>
<dbReference type="AlphaFoldDB" id="A0A1E3GSF1"/>
<protein>
    <submittedName>
        <fullName evidence="4">Cold shock protein CspA</fullName>
    </submittedName>
</protein>
<dbReference type="RefSeq" id="WP_069295860.1">
    <property type="nucleotide sequence ID" value="NZ_MCRI01000011.1"/>
</dbReference>